<evidence type="ECO:0000256" key="3">
    <source>
        <dbReference type="ARBA" id="ARBA00023004"/>
    </source>
</evidence>
<keyword evidence="1 4" id="KW-0479">Metal-binding</keyword>
<dbReference type="VEuPathDB" id="TriTrypDB:C4B63_10g494"/>
<evidence type="ECO:0000256" key="4">
    <source>
        <dbReference type="RuleBase" id="RU003682"/>
    </source>
</evidence>
<dbReference type="PRINTS" id="PR00682">
    <property type="entry name" value="IPNSYNTHASE"/>
</dbReference>
<reference evidence="6 7" key="1">
    <citation type="journal article" date="2018" name="Microb. Genom.">
        <title>Expanding an expanded genome: long-read sequencing of Trypanosoma cruzi.</title>
        <authorList>
            <person name="Berna L."/>
            <person name="Rodriguez M."/>
            <person name="Chiribao M.L."/>
            <person name="Parodi-Talice A."/>
            <person name="Pita S."/>
            <person name="Rijo G."/>
            <person name="Alvarez-Valin F."/>
            <person name="Robello C."/>
        </authorList>
    </citation>
    <scope>NUCLEOTIDE SEQUENCE [LARGE SCALE GENOMIC DNA]</scope>
    <source>
        <strain evidence="6 7">Dm28c</strain>
    </source>
</reference>
<dbReference type="InterPro" id="IPR044861">
    <property type="entry name" value="IPNS-like_FE2OG_OXY"/>
</dbReference>
<dbReference type="Proteomes" id="UP000246121">
    <property type="component" value="Unassembled WGS sequence"/>
</dbReference>
<proteinExistence type="inferred from homology"/>
<comment type="similarity">
    <text evidence="4">Belongs to the iron/ascorbate-dependent oxidoreductase family.</text>
</comment>
<dbReference type="SUPFAM" id="SSF51197">
    <property type="entry name" value="Clavaminate synthase-like"/>
    <property type="match status" value="1"/>
</dbReference>
<comment type="caution">
    <text evidence="6">The sequence shown here is derived from an EMBL/GenBank/DDBJ whole genome shotgun (WGS) entry which is preliminary data.</text>
</comment>
<dbReference type="VEuPathDB" id="TriTrypDB:TcCLB.508409.160"/>
<dbReference type="EMBL" id="PRFA01000010">
    <property type="protein sequence ID" value="PWU98962.1"/>
    <property type="molecule type" value="Genomic_DNA"/>
</dbReference>
<dbReference type="VEuPathDB" id="TriTrypDB:TcBrA4_0127510"/>
<dbReference type="VEuPathDB" id="TriTrypDB:C3747_96g94"/>
<dbReference type="VEuPathDB" id="TriTrypDB:BCY84_14977"/>
<evidence type="ECO:0000259" key="5">
    <source>
        <dbReference type="PROSITE" id="PS51471"/>
    </source>
</evidence>
<dbReference type="Pfam" id="PF03171">
    <property type="entry name" value="2OG-FeII_Oxy"/>
    <property type="match status" value="1"/>
</dbReference>
<dbReference type="FunFam" id="2.60.120.330:FF:000006">
    <property type="entry name" value="2-oxoglutarate-Fe(II) type oxidoreductase hxnY"/>
    <property type="match status" value="1"/>
</dbReference>
<dbReference type="VEuPathDB" id="TriTrypDB:ECC02_005530"/>
<evidence type="ECO:0000256" key="2">
    <source>
        <dbReference type="ARBA" id="ARBA00023002"/>
    </source>
</evidence>
<dbReference type="VEuPathDB" id="TriTrypDB:TcG_01506"/>
<dbReference type="VEuPathDB" id="TriTrypDB:TcCLB.510141.10"/>
<evidence type="ECO:0000313" key="7">
    <source>
        <dbReference type="Proteomes" id="UP000246121"/>
    </source>
</evidence>
<dbReference type="VEuPathDB" id="TriTrypDB:Tc_MARK_3019"/>
<dbReference type="InterPro" id="IPR027443">
    <property type="entry name" value="IPNS-like_sf"/>
</dbReference>
<dbReference type="PROSITE" id="PS51471">
    <property type="entry name" value="FE2OG_OXY"/>
    <property type="match status" value="1"/>
</dbReference>
<dbReference type="VEuPathDB" id="TriTrypDB:TCDM_02976"/>
<keyword evidence="2 4" id="KW-0560">Oxidoreductase</keyword>
<protein>
    <submittedName>
        <fullName evidence="6">Putative thymine-7-hydroxylase</fullName>
    </submittedName>
</protein>
<dbReference type="InterPro" id="IPR050231">
    <property type="entry name" value="Iron_ascorbate_oxido_reductase"/>
</dbReference>
<dbReference type="InterPro" id="IPR026992">
    <property type="entry name" value="DIOX_N"/>
</dbReference>
<keyword evidence="3 4" id="KW-0408">Iron</keyword>
<dbReference type="GO" id="GO:0046872">
    <property type="term" value="F:metal ion binding"/>
    <property type="evidence" value="ECO:0007669"/>
    <property type="project" value="UniProtKB-KW"/>
</dbReference>
<dbReference type="VEuPathDB" id="TriTrypDB:TcCL_ESM02659"/>
<organism evidence="6 7">
    <name type="scientific">Trypanosoma cruzi</name>
    <dbReference type="NCBI Taxonomy" id="5693"/>
    <lineage>
        <taxon>Eukaryota</taxon>
        <taxon>Discoba</taxon>
        <taxon>Euglenozoa</taxon>
        <taxon>Kinetoplastea</taxon>
        <taxon>Metakinetoplastina</taxon>
        <taxon>Trypanosomatida</taxon>
        <taxon>Trypanosomatidae</taxon>
        <taxon>Trypanosoma</taxon>
        <taxon>Schizotrypanum</taxon>
    </lineage>
</organism>
<dbReference type="GO" id="GO:0016491">
    <property type="term" value="F:oxidoreductase activity"/>
    <property type="evidence" value="ECO:0007669"/>
    <property type="project" value="UniProtKB-KW"/>
</dbReference>
<dbReference type="Pfam" id="PF14226">
    <property type="entry name" value="DIOX_N"/>
    <property type="match status" value="1"/>
</dbReference>
<dbReference type="PANTHER" id="PTHR47990">
    <property type="entry name" value="2-OXOGLUTARATE (2OG) AND FE(II)-DEPENDENT OXYGENASE SUPERFAMILY PROTEIN-RELATED"/>
    <property type="match status" value="1"/>
</dbReference>
<dbReference type="VEuPathDB" id="TriTrypDB:TCSYLVIO_010708"/>
<feature type="domain" description="Fe2OG dioxygenase" evidence="5">
    <location>
        <begin position="173"/>
        <end position="274"/>
    </location>
</feature>
<sequence>MTAYPFPIIDVSPLYQNTGAVMEVAKKIDEACRTWGFFYVIGHPIPRERFQELLRMARKFFSLPLEEKLQIDIKKSRHHRGYGEVNAEQLDPSAPNDHKETFDMGCHLPEDHPDVVAGKPLRGPNRHPTQLEGWKELMETHYREMQQFALVLLRALAVAIGIEEDFFVPRFVEPLSVFRMIHYPALPKTKEGRLVCGEHTDYGIITLLFQDTNGGLQVRDLSGEWIDAPPLEGSFVVNIGDMMNMWSNNRYRSTPHRVVNPGVDRVSMPFFCEPNPNVVIKCLENCHSAENPAKYPPVKASDWLQRRFAQTYAYRKSML</sequence>
<dbReference type="Gene3D" id="2.60.120.330">
    <property type="entry name" value="B-lactam Antibiotic, Isopenicillin N Synthase, Chain"/>
    <property type="match status" value="1"/>
</dbReference>
<evidence type="ECO:0000313" key="6">
    <source>
        <dbReference type="EMBL" id="PWU98962.1"/>
    </source>
</evidence>
<gene>
    <name evidence="6" type="ORF">C4B63_10g494</name>
</gene>
<name>A0A2V2VU58_TRYCR</name>
<dbReference type="AlphaFoldDB" id="A0A2V2VU58"/>
<dbReference type="InterPro" id="IPR005123">
    <property type="entry name" value="Oxoglu/Fe-dep_dioxygenase_dom"/>
</dbReference>
<accession>A0A2V2VU58</accession>
<evidence type="ECO:0000256" key="1">
    <source>
        <dbReference type="ARBA" id="ARBA00022723"/>
    </source>
</evidence>